<reference evidence="3 4" key="1">
    <citation type="journal article" date="2019" name="Int. J. Syst. Evol. Microbiol.">
        <title>The Global Catalogue of Microorganisms (GCM) 10K type strain sequencing project: providing services to taxonomists for standard genome sequencing and annotation.</title>
        <authorList>
            <consortium name="The Broad Institute Genomics Platform"/>
            <consortium name="The Broad Institute Genome Sequencing Center for Infectious Disease"/>
            <person name="Wu L."/>
            <person name="Ma J."/>
        </authorList>
    </citation>
    <scope>NUCLEOTIDE SEQUENCE [LARGE SCALE GENOMIC DNA]</scope>
    <source>
        <strain evidence="3 4">JCM 16001</strain>
    </source>
</reference>
<dbReference type="EMBL" id="BAAAQF010000019">
    <property type="protein sequence ID" value="GAA1687876.1"/>
    <property type="molecule type" value="Genomic_DNA"/>
</dbReference>
<evidence type="ECO:0000259" key="2">
    <source>
        <dbReference type="Pfam" id="PF20789"/>
    </source>
</evidence>
<dbReference type="Pfam" id="PF20789">
    <property type="entry name" value="4HBT_3C"/>
    <property type="match status" value="1"/>
</dbReference>
<dbReference type="InterPro" id="IPR029069">
    <property type="entry name" value="HotDog_dom_sf"/>
</dbReference>
<dbReference type="InterPro" id="IPR042171">
    <property type="entry name" value="Acyl-CoA_hotdog"/>
</dbReference>
<sequence length="266" mass="28858">MTEPNDGYFVRLDQDGDRARFRPTPHTEGAWNPAEQHISPMNGLIVHEIERLCAARGPDGMAISRLSADILGVLTLDPFEVGVRVVRPGRTIELLEAEVVSGGRPAVRARVWRTIAQDTEKVAGGEDAPLAAPETLAPFALDDVWPGGYIRSLDARPVREPQPGRSTVWVRAKVPVAAGEDPSDLARLIGLVDSANGVAVRQSPREWLFPNVDLTVHLFRQPAGRWLGLDTTVVFGPGGLGLTSSDLHDEAGHFGRAEQALTIRPR</sequence>
<dbReference type="Gene3D" id="2.40.160.210">
    <property type="entry name" value="Acyl-CoA thioesterase, double hotdog domain"/>
    <property type="match status" value="1"/>
</dbReference>
<proteinExistence type="predicted"/>
<accession>A0ABN2HH48</accession>
<evidence type="ECO:0000313" key="3">
    <source>
        <dbReference type="EMBL" id="GAA1687876.1"/>
    </source>
</evidence>
<dbReference type="SUPFAM" id="SSF54637">
    <property type="entry name" value="Thioesterase/thiol ester dehydrase-isomerase"/>
    <property type="match status" value="1"/>
</dbReference>
<dbReference type="InterPro" id="IPR049450">
    <property type="entry name" value="ACOT8-like_C"/>
</dbReference>
<evidence type="ECO:0000259" key="1">
    <source>
        <dbReference type="Pfam" id="PF13622"/>
    </source>
</evidence>
<gene>
    <name evidence="3" type="ORF">GCM10009830_39310</name>
</gene>
<dbReference type="Proteomes" id="UP001499851">
    <property type="component" value="Unassembled WGS sequence"/>
</dbReference>
<protein>
    <submittedName>
        <fullName evidence="3">Thioesterase family protein</fullName>
    </submittedName>
</protein>
<organism evidence="3 4">
    <name type="scientific">Glycomyces endophyticus</name>
    <dbReference type="NCBI Taxonomy" id="480996"/>
    <lineage>
        <taxon>Bacteria</taxon>
        <taxon>Bacillati</taxon>
        <taxon>Actinomycetota</taxon>
        <taxon>Actinomycetes</taxon>
        <taxon>Glycomycetales</taxon>
        <taxon>Glycomycetaceae</taxon>
        <taxon>Glycomyces</taxon>
    </lineage>
</organism>
<dbReference type="InterPro" id="IPR049449">
    <property type="entry name" value="TesB_ACOT8-like_N"/>
</dbReference>
<dbReference type="RefSeq" id="WP_344489940.1">
    <property type="nucleotide sequence ID" value="NZ_BAAAQF010000019.1"/>
</dbReference>
<feature type="domain" description="Acyl-CoA thioesterase-like C-terminal" evidence="2">
    <location>
        <begin position="133"/>
        <end position="262"/>
    </location>
</feature>
<evidence type="ECO:0000313" key="4">
    <source>
        <dbReference type="Proteomes" id="UP001499851"/>
    </source>
</evidence>
<dbReference type="Pfam" id="PF13622">
    <property type="entry name" value="4HBT_3"/>
    <property type="match status" value="1"/>
</dbReference>
<name>A0ABN2HH48_9ACTN</name>
<feature type="domain" description="Acyl-CoA thioesterase-like N-terminal HotDog" evidence="1">
    <location>
        <begin position="28"/>
        <end position="113"/>
    </location>
</feature>
<keyword evidence="4" id="KW-1185">Reference proteome</keyword>
<comment type="caution">
    <text evidence="3">The sequence shown here is derived from an EMBL/GenBank/DDBJ whole genome shotgun (WGS) entry which is preliminary data.</text>
</comment>